<evidence type="ECO:0000313" key="2">
    <source>
        <dbReference type="Proteomes" id="UP000003786"/>
    </source>
</evidence>
<dbReference type="OrthoDB" id="10652538at2759"/>
<protein>
    <submittedName>
        <fullName evidence="1">Uncharacterized protein</fullName>
    </submittedName>
</protein>
<sequence>MDIKVDYYDLLEKTRIFGEKTLYELTESDVESYLVFLGFPKVPSIAMKGNGEVESLIFMLSCKLIQECSNVTVNKKKGKKDLEGHHLKLFGYIILNLSNRRKLSVHNPVFLKLLEAEIPKVKDDLESYEERLKNVLYLSTSLYGNEVEITTN</sequence>
<dbReference type="KEGG" id="tot:TOT_040000039"/>
<gene>
    <name evidence="1" type="ORF">TOT_040000039</name>
</gene>
<dbReference type="AlphaFoldDB" id="J4C8Z7"/>
<organism evidence="1 2">
    <name type="scientific">Theileria orientalis strain Shintoku</name>
    <dbReference type="NCBI Taxonomy" id="869250"/>
    <lineage>
        <taxon>Eukaryota</taxon>
        <taxon>Sar</taxon>
        <taxon>Alveolata</taxon>
        <taxon>Apicomplexa</taxon>
        <taxon>Aconoidasida</taxon>
        <taxon>Piroplasmida</taxon>
        <taxon>Theileriidae</taxon>
        <taxon>Theileria</taxon>
    </lineage>
</organism>
<evidence type="ECO:0000313" key="1">
    <source>
        <dbReference type="EMBL" id="BAM41658.1"/>
    </source>
</evidence>
<dbReference type="VEuPathDB" id="PiroplasmaDB:TOT_040000039"/>
<name>J4C8Z7_THEOR</name>
<dbReference type="RefSeq" id="XP_009691959.1">
    <property type="nucleotide sequence ID" value="XM_009693664.1"/>
</dbReference>
<keyword evidence="2" id="KW-1185">Reference proteome</keyword>
<dbReference type="EMBL" id="AP011949">
    <property type="protein sequence ID" value="BAM41658.1"/>
    <property type="molecule type" value="Genomic_DNA"/>
</dbReference>
<reference evidence="1 2" key="1">
    <citation type="journal article" date="2012" name="MBio">
        <title>Comparative genome analysis of three eukaryotic parasites with differing abilities to transform leukocytes reveals key mediators of Theileria-induced leukocyte transformation.</title>
        <authorList>
            <person name="Hayashida K."/>
            <person name="Hara Y."/>
            <person name="Abe T."/>
            <person name="Yamasaki C."/>
            <person name="Toyoda A."/>
            <person name="Kosuge T."/>
            <person name="Suzuki Y."/>
            <person name="Sato Y."/>
            <person name="Kawashima S."/>
            <person name="Katayama T."/>
            <person name="Wakaguri H."/>
            <person name="Inoue N."/>
            <person name="Homma K."/>
            <person name="Tada-Umezaki M."/>
            <person name="Yagi Y."/>
            <person name="Fujii Y."/>
            <person name="Habara T."/>
            <person name="Kanehisa M."/>
            <person name="Watanabe H."/>
            <person name="Ito K."/>
            <person name="Gojobori T."/>
            <person name="Sugawara H."/>
            <person name="Imanishi T."/>
            <person name="Weir W."/>
            <person name="Gardner M."/>
            <person name="Pain A."/>
            <person name="Shiels B."/>
            <person name="Hattori M."/>
            <person name="Nene V."/>
            <person name="Sugimoto C."/>
        </authorList>
    </citation>
    <scope>NUCLEOTIDE SEQUENCE [LARGE SCALE GENOMIC DNA]</scope>
    <source>
        <strain evidence="1 2">Shintoku</strain>
    </source>
</reference>
<dbReference type="Proteomes" id="UP000003786">
    <property type="component" value="Chromosome 4"/>
</dbReference>
<proteinExistence type="predicted"/>
<accession>J4C8Z7</accession>
<dbReference type="GeneID" id="20716143"/>